<protein>
    <submittedName>
        <fullName evidence="1">Uncharacterized protein</fullName>
    </submittedName>
</protein>
<name>A0A1H6KPR7_9GAMM</name>
<proteinExistence type="predicted"/>
<accession>A0A1H6KPR7</accession>
<gene>
    <name evidence="1" type="ORF">BAZSYMA_ACONTIG27814_0</name>
</gene>
<organism evidence="1 2">
    <name type="scientific">Bathymodiolus azoricus thioautotrophic gill symbiont</name>
    <dbReference type="NCBI Taxonomy" id="235205"/>
    <lineage>
        <taxon>Bacteria</taxon>
        <taxon>Pseudomonadati</taxon>
        <taxon>Pseudomonadota</taxon>
        <taxon>Gammaproteobacteria</taxon>
        <taxon>sulfur-oxidizing symbionts</taxon>
    </lineage>
</organism>
<dbReference type="Proteomes" id="UP000198988">
    <property type="component" value="Unassembled WGS sequence"/>
</dbReference>
<reference evidence="2" key="1">
    <citation type="submission" date="2016-06" db="EMBL/GenBank/DDBJ databases">
        <authorList>
            <person name="Petersen J."/>
            <person name="Sayavedra L."/>
        </authorList>
    </citation>
    <scope>NUCLEOTIDE SEQUENCE [LARGE SCALE GENOMIC DNA]</scope>
    <source>
        <strain evidence="2">BazSymA</strain>
    </source>
</reference>
<dbReference type="AlphaFoldDB" id="A0A1H6KPR7"/>
<evidence type="ECO:0000313" key="2">
    <source>
        <dbReference type="Proteomes" id="UP000198988"/>
    </source>
</evidence>
<sequence length="37" mass="4167">MSGSSTTLKVFKETKKMVIAKSLVSLFNAFIIFRNND</sequence>
<dbReference type="EMBL" id="CDSC02000192">
    <property type="protein sequence ID" value="SEH77573.1"/>
    <property type="molecule type" value="Genomic_DNA"/>
</dbReference>
<evidence type="ECO:0000313" key="1">
    <source>
        <dbReference type="EMBL" id="SEH77573.1"/>
    </source>
</evidence>